<keyword evidence="11" id="KW-1185">Reference proteome</keyword>
<keyword evidence="6" id="KW-0902">Two-component regulatory system</keyword>
<organism evidence="10 11">
    <name type="scientific">Bifidobacterium cuniculi</name>
    <dbReference type="NCBI Taxonomy" id="1688"/>
    <lineage>
        <taxon>Bacteria</taxon>
        <taxon>Bacillati</taxon>
        <taxon>Actinomycetota</taxon>
        <taxon>Actinomycetes</taxon>
        <taxon>Bifidobacteriales</taxon>
        <taxon>Bifidobacteriaceae</taxon>
        <taxon>Bifidobacterium</taxon>
    </lineage>
</organism>
<dbReference type="GO" id="GO:0005886">
    <property type="term" value="C:plasma membrane"/>
    <property type="evidence" value="ECO:0007669"/>
    <property type="project" value="TreeGrafter"/>
</dbReference>
<dbReference type="Gene3D" id="3.30.565.10">
    <property type="entry name" value="Histidine kinase-like ATPase, C-terminal domain"/>
    <property type="match status" value="1"/>
</dbReference>
<comment type="catalytic activity">
    <reaction evidence="1">
        <text>ATP + protein L-histidine = ADP + protein N-phospho-L-histidine.</text>
        <dbReference type="EC" id="2.7.13.3"/>
    </reaction>
</comment>
<protein>
    <recommendedName>
        <fullName evidence="7">Sensor-like histidine kinase SenX3</fullName>
        <ecNumber evidence="2">2.7.13.3</ecNumber>
    </recommendedName>
</protein>
<keyword evidence="4 10" id="KW-0808">Transferase</keyword>
<evidence type="ECO:0000313" key="11">
    <source>
        <dbReference type="Proteomes" id="UP000029067"/>
    </source>
</evidence>
<keyword evidence="8" id="KW-0812">Transmembrane</keyword>
<dbReference type="PANTHER" id="PTHR45453:SF1">
    <property type="entry name" value="PHOSPHATE REGULON SENSOR PROTEIN PHOR"/>
    <property type="match status" value="1"/>
</dbReference>
<keyword evidence="8" id="KW-0472">Membrane</keyword>
<gene>
    <name evidence="10" type="ORF">BCUN_1190</name>
</gene>
<evidence type="ECO:0000256" key="7">
    <source>
        <dbReference type="ARBA" id="ARBA00039401"/>
    </source>
</evidence>
<dbReference type="Pfam" id="PF02518">
    <property type="entry name" value="HATPase_c"/>
    <property type="match status" value="1"/>
</dbReference>
<dbReference type="PROSITE" id="PS50109">
    <property type="entry name" value="HIS_KIN"/>
    <property type="match status" value="1"/>
</dbReference>
<evidence type="ECO:0000313" key="10">
    <source>
        <dbReference type="EMBL" id="KFI63260.1"/>
    </source>
</evidence>
<reference evidence="10 11" key="1">
    <citation type="submission" date="2014-03" db="EMBL/GenBank/DDBJ databases">
        <title>Genomics of Bifidobacteria.</title>
        <authorList>
            <person name="Ventura M."/>
            <person name="Milani C."/>
            <person name="Lugli G.A."/>
        </authorList>
    </citation>
    <scope>NUCLEOTIDE SEQUENCE [LARGE SCALE GENOMIC DNA]</scope>
    <source>
        <strain evidence="10 11">LMG 10738</strain>
    </source>
</reference>
<dbReference type="PRINTS" id="PR00344">
    <property type="entry name" value="BCTRLSENSOR"/>
</dbReference>
<dbReference type="EMBL" id="JGYV01000009">
    <property type="protein sequence ID" value="KFI63260.1"/>
    <property type="molecule type" value="Genomic_DNA"/>
</dbReference>
<dbReference type="STRING" id="1688.BCUN_1190"/>
<dbReference type="CDD" id="cd00075">
    <property type="entry name" value="HATPase"/>
    <property type="match status" value="1"/>
</dbReference>
<dbReference type="InterPro" id="IPR003594">
    <property type="entry name" value="HATPase_dom"/>
</dbReference>
<feature type="transmembrane region" description="Helical" evidence="8">
    <location>
        <begin position="12"/>
        <end position="32"/>
    </location>
</feature>
<dbReference type="InterPro" id="IPR050351">
    <property type="entry name" value="BphY/WalK/GraS-like"/>
</dbReference>
<dbReference type="GO" id="GO:0000155">
    <property type="term" value="F:phosphorelay sensor kinase activity"/>
    <property type="evidence" value="ECO:0007669"/>
    <property type="project" value="TreeGrafter"/>
</dbReference>
<dbReference type="SUPFAM" id="SSF55874">
    <property type="entry name" value="ATPase domain of HSP90 chaperone/DNA topoisomerase II/histidine kinase"/>
    <property type="match status" value="1"/>
</dbReference>
<evidence type="ECO:0000256" key="8">
    <source>
        <dbReference type="SAM" id="Phobius"/>
    </source>
</evidence>
<dbReference type="AlphaFoldDB" id="A0A087AWW0"/>
<evidence type="ECO:0000256" key="4">
    <source>
        <dbReference type="ARBA" id="ARBA00022679"/>
    </source>
</evidence>
<dbReference type="EC" id="2.7.13.3" evidence="2"/>
<sequence>MGSMPHDFTLTVIVVAFVLVAIAVVLGVLVMLGDTIAPLLSRITRGVDWRDWLSDRLPHRHADDRDDEDDEDDDLDDEAAALLAMISDAPIVVDSTGEVLRASPEAARLGIVNDDTITDDRVAAAVRAVQEHGGRQHLDITTATPPAFAHDEGVAVSRPNWVKVTVGRINAHLVVVLLADVSETVRFNQVRDDFITNVSEQLLRPSEELAHLAERLEHGDAAQVRQDARNVRRTIGYVNHMVRDLLLLIKAQEQVVPSGDNQLALLAEVESAAGLVQERASAHGQQVKVSGDTSLTVHGDASQIRAAIGKLLENALDYSPQGATVSVTVGRSPDGHDAVVRVIDRGTGIPEREQDRIFERFYRGSRQNERTGEGVGLGLAIVKHVALTHHAA</sequence>
<dbReference type="Proteomes" id="UP000029067">
    <property type="component" value="Unassembled WGS sequence"/>
</dbReference>
<evidence type="ECO:0000256" key="1">
    <source>
        <dbReference type="ARBA" id="ARBA00000085"/>
    </source>
</evidence>
<evidence type="ECO:0000256" key="2">
    <source>
        <dbReference type="ARBA" id="ARBA00012438"/>
    </source>
</evidence>
<evidence type="ECO:0000256" key="6">
    <source>
        <dbReference type="ARBA" id="ARBA00023012"/>
    </source>
</evidence>
<evidence type="ECO:0000259" key="9">
    <source>
        <dbReference type="PROSITE" id="PS50109"/>
    </source>
</evidence>
<name>A0A087AWW0_9BIFI</name>
<dbReference type="InterPro" id="IPR005467">
    <property type="entry name" value="His_kinase_dom"/>
</dbReference>
<dbReference type="InterPro" id="IPR004358">
    <property type="entry name" value="Sig_transdc_His_kin-like_C"/>
</dbReference>
<accession>A0A087AWW0</accession>
<keyword evidence="5 10" id="KW-0418">Kinase</keyword>
<comment type="caution">
    <text evidence="10">The sequence shown here is derived from an EMBL/GenBank/DDBJ whole genome shotgun (WGS) entry which is preliminary data.</text>
</comment>
<feature type="domain" description="Histidine kinase" evidence="9">
    <location>
        <begin position="197"/>
        <end position="392"/>
    </location>
</feature>
<dbReference type="InterPro" id="IPR036890">
    <property type="entry name" value="HATPase_C_sf"/>
</dbReference>
<dbReference type="PANTHER" id="PTHR45453">
    <property type="entry name" value="PHOSPHATE REGULON SENSOR PROTEIN PHOR"/>
    <property type="match status" value="1"/>
</dbReference>
<dbReference type="SMART" id="SM00387">
    <property type="entry name" value="HATPase_c"/>
    <property type="match status" value="1"/>
</dbReference>
<dbReference type="GO" id="GO:0004721">
    <property type="term" value="F:phosphoprotein phosphatase activity"/>
    <property type="evidence" value="ECO:0007669"/>
    <property type="project" value="TreeGrafter"/>
</dbReference>
<dbReference type="GO" id="GO:0016036">
    <property type="term" value="P:cellular response to phosphate starvation"/>
    <property type="evidence" value="ECO:0007669"/>
    <property type="project" value="TreeGrafter"/>
</dbReference>
<dbReference type="eggNOG" id="COG5002">
    <property type="taxonomic scope" value="Bacteria"/>
</dbReference>
<keyword evidence="3" id="KW-0597">Phosphoprotein</keyword>
<evidence type="ECO:0000256" key="3">
    <source>
        <dbReference type="ARBA" id="ARBA00022553"/>
    </source>
</evidence>
<proteinExistence type="predicted"/>
<keyword evidence="8" id="KW-1133">Transmembrane helix</keyword>
<evidence type="ECO:0000256" key="5">
    <source>
        <dbReference type="ARBA" id="ARBA00022777"/>
    </source>
</evidence>